<evidence type="ECO:0000259" key="1">
    <source>
        <dbReference type="SMART" id="SM01126"/>
    </source>
</evidence>
<dbReference type="PANTHER" id="PTHR47163:SF2">
    <property type="entry name" value="SI:DKEY-17M8.2"/>
    <property type="match status" value="1"/>
</dbReference>
<evidence type="ECO:0000313" key="3">
    <source>
        <dbReference type="Proteomes" id="UP000192639"/>
    </source>
</evidence>
<comment type="caution">
    <text evidence="2">The sequence shown here is derived from an EMBL/GenBank/DDBJ whole genome shotgun (WGS) entry which is preliminary data.</text>
</comment>
<dbReference type="SMART" id="SM01126">
    <property type="entry name" value="DDE_Tnp_IS1595"/>
    <property type="match status" value="1"/>
</dbReference>
<dbReference type="OrthoDB" id="2186131at2759"/>
<gene>
    <name evidence="2" type="primary">Y132A</name>
    <name evidence="2" type="ORF">ECANGB1_258</name>
</gene>
<reference evidence="2 3" key="1">
    <citation type="journal article" date="2017" name="Environ. Microbiol.">
        <title>Decay of the glycolytic pathway and adaptation to intranuclear parasitism within Enterocytozoonidae microsporidia.</title>
        <authorList>
            <person name="Wiredu Boakye D."/>
            <person name="Jaroenlak P."/>
            <person name="Prachumwat A."/>
            <person name="Williams T.A."/>
            <person name="Bateman K.S."/>
            <person name="Itsathitphaisarn O."/>
            <person name="Sritunyalucksana K."/>
            <person name="Paszkiewicz K.H."/>
            <person name="Moore K.A."/>
            <person name="Stentiford G.D."/>
            <person name="Williams B.A."/>
        </authorList>
    </citation>
    <scope>NUCLEOTIDE SEQUENCE [LARGE SCALE GENOMIC DNA]</scope>
    <source>
        <strain evidence="2 3">GB1</strain>
    </source>
</reference>
<dbReference type="NCBIfam" id="NF033547">
    <property type="entry name" value="transpos_IS1595"/>
    <property type="match status" value="1"/>
</dbReference>
<dbReference type="EMBL" id="LWDP01000113">
    <property type="protein sequence ID" value="ORD93307.1"/>
    <property type="molecule type" value="Genomic_DNA"/>
</dbReference>
<dbReference type="InterPro" id="IPR024445">
    <property type="entry name" value="Tnp_ISXO2-like"/>
</dbReference>
<dbReference type="Proteomes" id="UP000192639">
    <property type="component" value="Unassembled WGS sequence"/>
</dbReference>
<dbReference type="VEuPathDB" id="MicrosporidiaDB:ECANGB1_258"/>
<accession>A0A1Y1S4K5</accession>
<sequence>MFSYYQNVLEPVMNGPVAGLVEFLRVRGVLKRVVACPTCSVDMVCKPYIRNKDGMAFRCYNHDCSGYSKYHSIRAESFLNEFSAPLSSIIKVCCKWFNNHTQVQIMTEVNLNRKVVMKIIDRLRALCCLDVAENPVKLGGDGIVVQIDESLFRHKQKYHRGRQPGREIWVFGLADVSFTPAKISLHVVDDRKASTLLPIIERVCLPGTIINSDEWRAYMGISDKLRFTHETVNHSESFVNPVTGTHTQNIESTWNTCKYNIKMHKGILGVKLDELLCEFMWKHNTGKRMGLIALFELLRIQ</sequence>
<keyword evidence="3" id="KW-1185">Reference proteome</keyword>
<dbReference type="AlphaFoldDB" id="A0A1Y1S4K5"/>
<name>A0A1Y1S4K5_9MICR</name>
<evidence type="ECO:0000313" key="2">
    <source>
        <dbReference type="EMBL" id="ORD93307.1"/>
    </source>
</evidence>
<protein>
    <submittedName>
        <fullName evidence="2">Y132A</fullName>
    </submittedName>
</protein>
<dbReference type="InterPro" id="IPR053164">
    <property type="entry name" value="IS1016-like_transposase"/>
</dbReference>
<dbReference type="PANTHER" id="PTHR47163">
    <property type="entry name" value="DDE_TNP_IS1595 DOMAIN-CONTAINING PROTEIN"/>
    <property type="match status" value="1"/>
</dbReference>
<dbReference type="Pfam" id="PF12762">
    <property type="entry name" value="DDE_Tnp_IS1595"/>
    <property type="match status" value="1"/>
</dbReference>
<feature type="domain" description="ISXO2-like transposase" evidence="1">
    <location>
        <begin position="137"/>
        <end position="284"/>
    </location>
</feature>
<proteinExistence type="predicted"/>
<organism evidence="2 3">
    <name type="scientific">Enterospora canceri</name>
    <dbReference type="NCBI Taxonomy" id="1081671"/>
    <lineage>
        <taxon>Eukaryota</taxon>
        <taxon>Fungi</taxon>
        <taxon>Fungi incertae sedis</taxon>
        <taxon>Microsporidia</taxon>
        <taxon>Enterocytozoonidae</taxon>
        <taxon>Enterospora</taxon>
    </lineage>
</organism>